<dbReference type="AlphaFoldDB" id="A0A2W2AQK8"/>
<organism evidence="1 2">
    <name type="scientific">Aestuariivirga litoralis</name>
    <dbReference type="NCBI Taxonomy" id="2650924"/>
    <lineage>
        <taxon>Bacteria</taxon>
        <taxon>Pseudomonadati</taxon>
        <taxon>Pseudomonadota</taxon>
        <taxon>Alphaproteobacteria</taxon>
        <taxon>Hyphomicrobiales</taxon>
        <taxon>Aestuariivirgaceae</taxon>
        <taxon>Aestuariivirga</taxon>
    </lineage>
</organism>
<sequence length="136" mass="13526">MLLAPLAVGAAEASAAAGSSGRIAFRITRAGFILGMGGGTGTLTFNGKKYPLSIGGISFGATIGIASADFVGRVRHLRRASDIAGTYSAVGAGLAAAGGGSVARLRNSRGVELEVSGKQVGFMASIDLSGLRIRLT</sequence>
<evidence type="ECO:0000313" key="2">
    <source>
        <dbReference type="Proteomes" id="UP000248795"/>
    </source>
</evidence>
<dbReference type="Proteomes" id="UP000248795">
    <property type="component" value="Unassembled WGS sequence"/>
</dbReference>
<evidence type="ECO:0008006" key="3">
    <source>
        <dbReference type="Google" id="ProtNLM"/>
    </source>
</evidence>
<evidence type="ECO:0000313" key="1">
    <source>
        <dbReference type="EMBL" id="PZF75902.1"/>
    </source>
</evidence>
<dbReference type="EMBL" id="QKVK01000008">
    <property type="protein sequence ID" value="PZF75902.1"/>
    <property type="molecule type" value="Genomic_DNA"/>
</dbReference>
<gene>
    <name evidence="1" type="ORF">DK847_16830</name>
</gene>
<reference evidence="2" key="1">
    <citation type="submission" date="2018-06" db="EMBL/GenBank/DDBJ databases">
        <title>Aestuariibacter litoralis strain KCTC 52945T.</title>
        <authorList>
            <person name="Li X."/>
            <person name="Salam N."/>
            <person name="Li J.-L."/>
            <person name="Chen Y.-M."/>
            <person name="Yang Z.-W."/>
            <person name="Zhang L.-Y."/>
            <person name="Han M.-X."/>
            <person name="Xiao M."/>
            <person name="Li W.-J."/>
        </authorList>
    </citation>
    <scope>NUCLEOTIDE SEQUENCE [LARGE SCALE GENOMIC DNA]</scope>
    <source>
        <strain evidence="2">KCTC 52945</strain>
    </source>
</reference>
<name>A0A2W2AQK8_9HYPH</name>
<comment type="caution">
    <text evidence="1">The sequence shown here is derived from an EMBL/GenBank/DDBJ whole genome shotgun (WGS) entry which is preliminary data.</text>
</comment>
<keyword evidence="2" id="KW-1185">Reference proteome</keyword>
<accession>A0A2W2AQK8</accession>
<proteinExistence type="predicted"/>
<protein>
    <recommendedName>
        <fullName evidence="3">DUF1134 domain-containing protein</fullName>
    </recommendedName>
</protein>